<dbReference type="PROSITE" id="PS51677">
    <property type="entry name" value="NODB"/>
    <property type="match status" value="1"/>
</dbReference>
<dbReference type="SUPFAM" id="SSF88713">
    <property type="entry name" value="Glycoside hydrolase/deacetylase"/>
    <property type="match status" value="1"/>
</dbReference>
<keyword evidence="1" id="KW-0732">Signal</keyword>
<dbReference type="Gene3D" id="3.20.20.370">
    <property type="entry name" value="Glycoside hydrolase/deacetylase"/>
    <property type="match status" value="1"/>
</dbReference>
<accession>A0A328UJX1</accession>
<evidence type="ECO:0000256" key="1">
    <source>
        <dbReference type="ARBA" id="ARBA00022729"/>
    </source>
</evidence>
<keyword evidence="4" id="KW-1185">Reference proteome</keyword>
<dbReference type="PANTHER" id="PTHR34216:SF11">
    <property type="entry name" value="CHITOOLIGOSACCHARIDE DEACETYLASE"/>
    <property type="match status" value="1"/>
</dbReference>
<evidence type="ECO:0000313" key="4">
    <source>
        <dbReference type="Proteomes" id="UP000249377"/>
    </source>
</evidence>
<dbReference type="InterPro" id="IPR002509">
    <property type="entry name" value="NODB_dom"/>
</dbReference>
<dbReference type="PANTHER" id="PTHR34216">
    <property type="match status" value="1"/>
</dbReference>
<dbReference type="GO" id="GO:0005975">
    <property type="term" value="P:carbohydrate metabolic process"/>
    <property type="evidence" value="ECO:0007669"/>
    <property type="project" value="InterPro"/>
</dbReference>
<comment type="caution">
    <text evidence="3">The sequence shown here is derived from an EMBL/GenBank/DDBJ whole genome shotgun (WGS) entry which is preliminary data.</text>
</comment>
<gene>
    <name evidence="3" type="ORF">DPQ25_02980</name>
</gene>
<sequence>MYQGKNKAITFSYDDGVTQDRRLIEILNRYGLKATFNINSGLLDRPDDFLMIDGKKIGHAKVSAAEVRRLYQGHEVAVHTLTHPNLTELDEQEIVRQVEEDRKNLSALAGYEVTGMAYPCGGVNNDDRVAQVLKEHTAVRYARTITSSNSFAPQENLLRFNPSVYHLDWADMEKMADEFLAMQAETPQLFYIWGHSYEFDINDTWDRFEAFCKKISGHSDIFYGTNREVLG</sequence>
<organism evidence="3 4">
    <name type="scientific">Hydrogeniiclostridium mannosilyticum</name>
    <dbReference type="NCBI Taxonomy" id="2764322"/>
    <lineage>
        <taxon>Bacteria</taxon>
        <taxon>Bacillati</taxon>
        <taxon>Bacillota</taxon>
        <taxon>Clostridia</taxon>
        <taxon>Eubacteriales</taxon>
        <taxon>Acutalibacteraceae</taxon>
        <taxon>Hydrogeniiclostridium</taxon>
    </lineage>
</organism>
<dbReference type="Pfam" id="PF01522">
    <property type="entry name" value="Polysacc_deac_1"/>
    <property type="match status" value="1"/>
</dbReference>
<evidence type="ECO:0000259" key="2">
    <source>
        <dbReference type="PROSITE" id="PS51677"/>
    </source>
</evidence>
<dbReference type="EMBL" id="QLYR01000001">
    <property type="protein sequence ID" value="RAQ30480.1"/>
    <property type="molecule type" value="Genomic_DNA"/>
</dbReference>
<feature type="domain" description="NodB homology" evidence="2">
    <location>
        <begin position="7"/>
        <end position="231"/>
    </location>
</feature>
<reference evidence="3 4" key="1">
    <citation type="submission" date="2018-06" db="EMBL/GenBank/DDBJ databases">
        <title>Noncontiguous genome sequence of Ruminococcaceae bacterium ASD2818.</title>
        <authorList>
            <person name="Chaplin A.V."/>
            <person name="Sokolova S.R."/>
            <person name="Kochetkova T.O."/>
            <person name="Goltsov A.Y."/>
            <person name="Trofimov D.Y."/>
            <person name="Efimov B.A."/>
        </authorList>
    </citation>
    <scope>NUCLEOTIDE SEQUENCE [LARGE SCALE GENOMIC DNA]</scope>
    <source>
        <strain evidence="3 4">ASD2818</strain>
    </source>
</reference>
<dbReference type="AlphaFoldDB" id="A0A328UJX1"/>
<dbReference type="GO" id="GO:0016810">
    <property type="term" value="F:hydrolase activity, acting on carbon-nitrogen (but not peptide) bonds"/>
    <property type="evidence" value="ECO:0007669"/>
    <property type="project" value="InterPro"/>
</dbReference>
<dbReference type="CDD" id="cd10967">
    <property type="entry name" value="CE4_GLA_like_6s"/>
    <property type="match status" value="1"/>
</dbReference>
<evidence type="ECO:0000313" key="3">
    <source>
        <dbReference type="EMBL" id="RAQ30480.1"/>
    </source>
</evidence>
<name>A0A328UJX1_9FIRM</name>
<dbReference type="Proteomes" id="UP000249377">
    <property type="component" value="Unassembled WGS sequence"/>
</dbReference>
<dbReference type="InterPro" id="IPR051398">
    <property type="entry name" value="Polysacch_Deacetylase"/>
</dbReference>
<dbReference type="InterPro" id="IPR011330">
    <property type="entry name" value="Glyco_hydro/deAcase_b/a-brl"/>
</dbReference>
<dbReference type="RefSeq" id="WP_112331677.1">
    <property type="nucleotide sequence ID" value="NZ_JBKYJQ010000003.1"/>
</dbReference>
<protein>
    <submittedName>
        <fullName evidence="3">Polysaccharide deacetylase</fullName>
    </submittedName>
</protein>
<proteinExistence type="predicted"/>